<feature type="transmembrane region" description="Helical" evidence="7">
    <location>
        <begin position="81"/>
        <end position="105"/>
    </location>
</feature>
<dbReference type="SUPFAM" id="SSF161098">
    <property type="entry name" value="MetI-like"/>
    <property type="match status" value="1"/>
</dbReference>
<sequence>MSQVQIQSSVKKYGIKFSLYIGIFFILIFLALFLLSFVYPNDPTEFDMTNRFAMPSRDRLLGTDQFGRDVLARVMHSMRSVFTVGIGSVTVGMVIGTAIGTIAGASPQWLERILMSIIDGLIAFPGVLLAMLIVFLVGRGSLNTILAIGIMMIPVFARLAYSTMLEHQSKLYIKAAVSYGLSKPKIIWNHIFPALLPKIITQFTSSVAGAITIESSLSFLGLGIQPPDASLGLMLREAQQHVLLYPFQIMPAGIALIIVVLGFIFVGDALNDKLTTRRGV</sequence>
<comment type="similarity">
    <text evidence="7">Belongs to the binding-protein-dependent transport system permease family.</text>
</comment>
<keyword evidence="2 7" id="KW-0813">Transport</keyword>
<feature type="domain" description="ABC transmembrane type-1" evidence="8">
    <location>
        <begin position="78"/>
        <end position="267"/>
    </location>
</feature>
<dbReference type="PROSITE" id="PS50928">
    <property type="entry name" value="ABC_TM1"/>
    <property type="match status" value="1"/>
</dbReference>
<dbReference type="Proteomes" id="UP001315967">
    <property type="component" value="Chromosome"/>
</dbReference>
<protein>
    <submittedName>
        <fullName evidence="9">ABC transporter permease</fullName>
    </submittedName>
</protein>
<keyword evidence="5 7" id="KW-1133">Transmembrane helix</keyword>
<dbReference type="Gene3D" id="1.10.3720.10">
    <property type="entry name" value="MetI-like"/>
    <property type="match status" value="1"/>
</dbReference>
<organism evidence="9 10">
    <name type="scientific">Fundicoccus culcitae</name>
    <dbReference type="NCBI Taxonomy" id="2969821"/>
    <lineage>
        <taxon>Bacteria</taxon>
        <taxon>Bacillati</taxon>
        <taxon>Bacillota</taxon>
        <taxon>Bacilli</taxon>
        <taxon>Lactobacillales</taxon>
        <taxon>Aerococcaceae</taxon>
        <taxon>Fundicoccus</taxon>
    </lineage>
</organism>
<dbReference type="PANTHER" id="PTHR43386:SF1">
    <property type="entry name" value="D,D-DIPEPTIDE TRANSPORT SYSTEM PERMEASE PROTEIN DDPC-RELATED"/>
    <property type="match status" value="1"/>
</dbReference>
<evidence type="ECO:0000256" key="4">
    <source>
        <dbReference type="ARBA" id="ARBA00022692"/>
    </source>
</evidence>
<evidence type="ECO:0000313" key="9">
    <source>
        <dbReference type="EMBL" id="UUX33603.1"/>
    </source>
</evidence>
<evidence type="ECO:0000256" key="6">
    <source>
        <dbReference type="ARBA" id="ARBA00023136"/>
    </source>
</evidence>
<dbReference type="InterPro" id="IPR000515">
    <property type="entry name" value="MetI-like"/>
</dbReference>
<accession>A0ABY5P5A2</accession>
<evidence type="ECO:0000259" key="8">
    <source>
        <dbReference type="PROSITE" id="PS50928"/>
    </source>
</evidence>
<dbReference type="InterPro" id="IPR035906">
    <property type="entry name" value="MetI-like_sf"/>
</dbReference>
<feature type="transmembrane region" description="Helical" evidence="7">
    <location>
        <begin position="117"/>
        <end position="138"/>
    </location>
</feature>
<keyword evidence="4 7" id="KW-0812">Transmembrane</keyword>
<evidence type="ECO:0000256" key="1">
    <source>
        <dbReference type="ARBA" id="ARBA00004651"/>
    </source>
</evidence>
<proteinExistence type="inferred from homology"/>
<comment type="subcellular location">
    <subcellularLocation>
        <location evidence="1 7">Cell membrane</location>
        <topology evidence="1 7">Multi-pass membrane protein</topology>
    </subcellularLocation>
</comment>
<dbReference type="InterPro" id="IPR050366">
    <property type="entry name" value="BP-dependent_transpt_permease"/>
</dbReference>
<evidence type="ECO:0000256" key="2">
    <source>
        <dbReference type="ARBA" id="ARBA00022448"/>
    </source>
</evidence>
<name>A0ABY5P5A2_9LACT</name>
<dbReference type="EMBL" id="CP102453">
    <property type="protein sequence ID" value="UUX33603.1"/>
    <property type="molecule type" value="Genomic_DNA"/>
</dbReference>
<feature type="transmembrane region" description="Helical" evidence="7">
    <location>
        <begin position="17"/>
        <end position="39"/>
    </location>
</feature>
<reference evidence="9 10" key="1">
    <citation type="submission" date="2022-08" db="EMBL/GenBank/DDBJ databases">
        <title>Aerococcaceae sp. nov isolated from spoiled eye mask.</title>
        <authorList>
            <person name="Zhou G."/>
            <person name="Xie X.-B."/>
            <person name="Shi Q.-S."/>
            <person name="Wang Y.-S."/>
            <person name="Wen X."/>
            <person name="Peng H."/>
            <person name="Yang X.-J."/>
            <person name="Tao H.-B."/>
            <person name="Huang X.-M."/>
        </authorList>
    </citation>
    <scope>NUCLEOTIDE SEQUENCE [LARGE SCALE GENOMIC DNA]</scope>
    <source>
        <strain evidence="10">DM20194951</strain>
    </source>
</reference>
<dbReference type="RefSeq" id="WP_313793107.1">
    <property type="nucleotide sequence ID" value="NZ_CP102453.1"/>
</dbReference>
<dbReference type="PANTHER" id="PTHR43386">
    <property type="entry name" value="OLIGOPEPTIDE TRANSPORT SYSTEM PERMEASE PROTEIN APPC"/>
    <property type="match status" value="1"/>
</dbReference>
<evidence type="ECO:0000256" key="7">
    <source>
        <dbReference type="RuleBase" id="RU363032"/>
    </source>
</evidence>
<evidence type="ECO:0000256" key="3">
    <source>
        <dbReference type="ARBA" id="ARBA00022475"/>
    </source>
</evidence>
<evidence type="ECO:0000256" key="5">
    <source>
        <dbReference type="ARBA" id="ARBA00022989"/>
    </source>
</evidence>
<dbReference type="CDD" id="cd06261">
    <property type="entry name" value="TM_PBP2"/>
    <property type="match status" value="1"/>
</dbReference>
<evidence type="ECO:0000313" key="10">
    <source>
        <dbReference type="Proteomes" id="UP001315967"/>
    </source>
</evidence>
<keyword evidence="3" id="KW-1003">Cell membrane</keyword>
<feature type="transmembrane region" description="Helical" evidence="7">
    <location>
        <begin position="144"/>
        <end position="161"/>
    </location>
</feature>
<keyword evidence="6 7" id="KW-0472">Membrane</keyword>
<dbReference type="Pfam" id="PF00528">
    <property type="entry name" value="BPD_transp_1"/>
    <property type="match status" value="1"/>
</dbReference>
<gene>
    <name evidence="9" type="ORF">NRE15_11955</name>
</gene>
<keyword evidence="10" id="KW-1185">Reference proteome</keyword>
<feature type="transmembrane region" description="Helical" evidence="7">
    <location>
        <begin position="242"/>
        <end position="266"/>
    </location>
</feature>